<gene>
    <name evidence="10" type="ORF">BkAM31D_23360</name>
</gene>
<proteinExistence type="inferred from homology"/>
<dbReference type="InterPro" id="IPR048454">
    <property type="entry name" value="YetF_N"/>
</dbReference>
<evidence type="ECO:0000256" key="3">
    <source>
        <dbReference type="ARBA" id="ARBA00022475"/>
    </source>
</evidence>
<evidence type="ECO:0000256" key="7">
    <source>
        <dbReference type="SAM" id="Phobius"/>
    </source>
</evidence>
<dbReference type="STRING" id="199441.BkAM31D_23360"/>
<keyword evidence="11" id="KW-1185">Reference proteome</keyword>
<keyword evidence="5 7" id="KW-1133">Transmembrane helix</keyword>
<keyword evidence="3" id="KW-1003">Cell membrane</keyword>
<evidence type="ECO:0000256" key="4">
    <source>
        <dbReference type="ARBA" id="ARBA00022692"/>
    </source>
</evidence>
<dbReference type="RefSeq" id="WP_066158838.1">
    <property type="nucleotide sequence ID" value="NZ_CP020814.1"/>
</dbReference>
<evidence type="ECO:0000256" key="5">
    <source>
        <dbReference type="ARBA" id="ARBA00022989"/>
    </source>
</evidence>
<comment type="similarity">
    <text evidence="2">Belongs to the UPF0702 family.</text>
</comment>
<dbReference type="PANTHER" id="PTHR34582">
    <property type="entry name" value="UPF0702 TRANSMEMBRANE PROTEIN YCAP"/>
    <property type="match status" value="1"/>
</dbReference>
<dbReference type="EMBL" id="CP020814">
    <property type="protein sequence ID" value="ARK32569.1"/>
    <property type="molecule type" value="Genomic_DNA"/>
</dbReference>
<dbReference type="Pfam" id="PF04239">
    <property type="entry name" value="DUF421"/>
    <property type="match status" value="1"/>
</dbReference>
<evidence type="ECO:0008006" key="12">
    <source>
        <dbReference type="Google" id="ProtNLM"/>
    </source>
</evidence>
<evidence type="ECO:0000256" key="6">
    <source>
        <dbReference type="ARBA" id="ARBA00023136"/>
    </source>
</evidence>
<dbReference type="PANTHER" id="PTHR34582:SF7">
    <property type="entry name" value="UPF0702 TRANSMEMBRANE PROTEIN YDFS"/>
    <property type="match status" value="1"/>
</dbReference>
<dbReference type="Gene3D" id="3.30.240.20">
    <property type="entry name" value="bsu07140 like domains"/>
    <property type="match status" value="2"/>
</dbReference>
<dbReference type="InterPro" id="IPR007353">
    <property type="entry name" value="DUF421"/>
</dbReference>
<evidence type="ECO:0000256" key="1">
    <source>
        <dbReference type="ARBA" id="ARBA00004651"/>
    </source>
</evidence>
<keyword evidence="6 7" id="KW-0472">Membrane</keyword>
<evidence type="ECO:0000256" key="2">
    <source>
        <dbReference type="ARBA" id="ARBA00006448"/>
    </source>
</evidence>
<protein>
    <recommendedName>
        <fullName evidence="12">DUF421 domain-containing protein</fullName>
    </recommendedName>
</protein>
<feature type="transmembrane region" description="Helical" evidence="7">
    <location>
        <begin position="63"/>
        <end position="80"/>
    </location>
</feature>
<feature type="domain" description="YetF C-terminal" evidence="8">
    <location>
        <begin position="82"/>
        <end position="212"/>
    </location>
</feature>
<organism evidence="10 11">
    <name type="scientific">Halalkalibacter krulwichiae</name>
    <dbReference type="NCBI Taxonomy" id="199441"/>
    <lineage>
        <taxon>Bacteria</taxon>
        <taxon>Bacillati</taxon>
        <taxon>Bacillota</taxon>
        <taxon>Bacilli</taxon>
        <taxon>Bacillales</taxon>
        <taxon>Bacillaceae</taxon>
        <taxon>Halalkalibacter</taxon>
    </lineage>
</organism>
<evidence type="ECO:0000313" key="10">
    <source>
        <dbReference type="EMBL" id="ARK32569.1"/>
    </source>
</evidence>
<dbReference type="AlphaFoldDB" id="A0A1X9MGG7"/>
<dbReference type="InterPro" id="IPR023090">
    <property type="entry name" value="UPF0702_alpha/beta_dom_sf"/>
</dbReference>
<evidence type="ECO:0000259" key="9">
    <source>
        <dbReference type="Pfam" id="PF20730"/>
    </source>
</evidence>
<feature type="domain" description="YetF-like N-terminal transmembrane" evidence="9">
    <location>
        <begin position="6"/>
        <end position="78"/>
    </location>
</feature>
<feature type="transmembrane region" description="Helical" evidence="7">
    <location>
        <begin position="38"/>
        <end position="57"/>
    </location>
</feature>
<reference evidence="10 11" key="1">
    <citation type="submission" date="2017-04" db="EMBL/GenBank/DDBJ databases">
        <title>Bacillus krulwichiae AM31D Genome sequencing and assembly.</title>
        <authorList>
            <person name="Krulwich T.A."/>
            <person name="Anastor L."/>
            <person name="Ehrlich R."/>
            <person name="Ehrlich G.D."/>
            <person name="Janto B."/>
        </authorList>
    </citation>
    <scope>NUCLEOTIDE SEQUENCE [LARGE SCALE GENOMIC DNA]</scope>
    <source>
        <strain evidence="10 11">AM31D</strain>
    </source>
</reference>
<comment type="subcellular location">
    <subcellularLocation>
        <location evidence="1">Cell membrane</location>
        <topology evidence="1">Multi-pass membrane protein</topology>
    </subcellularLocation>
</comment>
<dbReference type="GO" id="GO:0005886">
    <property type="term" value="C:plasma membrane"/>
    <property type="evidence" value="ECO:0007669"/>
    <property type="project" value="UniProtKB-SubCell"/>
</dbReference>
<accession>A0A1X9MGG7</accession>
<dbReference type="Pfam" id="PF20730">
    <property type="entry name" value="YetF_N"/>
    <property type="match status" value="1"/>
</dbReference>
<name>A0A1X9MGG7_9BACI</name>
<sequence length="236" mass="26927">MVEIGEVVIRTVVAFSFLIIAARFLGKQVISQMTIFDFIAAITLGGLTAGLAYNTSIQPHNTVVAFIMFVVIIFLIAVLSTRNRKIRKIFAGDPTIVIQNGKILEENMRKMRYTLDYLNQQLREKDIFNINEVLFAIIETNGSLTVQKKPQFRNVTRQELMLATNEEPKLPIELIMDSEVIDKNLVENDLTQSWLNAELQKRNVDMKDVFYAVLLGNGIVYIDTYKDHILSPIDKE</sequence>
<feature type="transmembrane region" description="Helical" evidence="7">
    <location>
        <begin position="7"/>
        <end position="26"/>
    </location>
</feature>
<keyword evidence="4 7" id="KW-0812">Transmembrane</keyword>
<dbReference type="Proteomes" id="UP000193006">
    <property type="component" value="Chromosome"/>
</dbReference>
<evidence type="ECO:0000259" key="8">
    <source>
        <dbReference type="Pfam" id="PF04239"/>
    </source>
</evidence>
<dbReference type="KEGG" id="bkw:BkAM31D_23360"/>
<evidence type="ECO:0000313" key="11">
    <source>
        <dbReference type="Proteomes" id="UP000193006"/>
    </source>
</evidence>